<name>A0A839APA6_9FLAO</name>
<accession>A0A839APA6</accession>
<dbReference type="InterPro" id="IPR029058">
    <property type="entry name" value="AB_hydrolase_fold"/>
</dbReference>
<feature type="chain" id="PRO_5032828993" evidence="1">
    <location>
        <begin position="22"/>
        <end position="340"/>
    </location>
</feature>
<dbReference type="RefSeq" id="WP_182125430.1">
    <property type="nucleotide sequence ID" value="NZ_JACGLS010000004.1"/>
</dbReference>
<feature type="signal peptide" evidence="1">
    <location>
        <begin position="1"/>
        <end position="21"/>
    </location>
</feature>
<dbReference type="Pfam" id="PF11288">
    <property type="entry name" value="DUF3089"/>
    <property type="match status" value="1"/>
</dbReference>
<reference evidence="2 3" key="1">
    <citation type="submission" date="2020-07" db="EMBL/GenBank/DDBJ databases">
        <title>Bacterium isolated from marine sediment.</title>
        <authorList>
            <person name="Shang D."/>
            <person name="Du Z.-J."/>
        </authorList>
    </citation>
    <scope>NUCLEOTIDE SEQUENCE [LARGE SCALE GENOMIC DNA]</scope>
    <source>
        <strain evidence="2 3">S7007</strain>
    </source>
</reference>
<dbReference type="EMBL" id="JACGLS010000004">
    <property type="protein sequence ID" value="MBA6156933.1"/>
    <property type="molecule type" value="Genomic_DNA"/>
</dbReference>
<comment type="caution">
    <text evidence="2">The sequence shown here is derived from an EMBL/GenBank/DDBJ whole genome shotgun (WGS) entry which is preliminary data.</text>
</comment>
<keyword evidence="1" id="KW-0732">Signal</keyword>
<organism evidence="2 3">
    <name type="scientific">Tenacibaculum pelagium</name>
    <dbReference type="NCBI Taxonomy" id="2759527"/>
    <lineage>
        <taxon>Bacteria</taxon>
        <taxon>Pseudomonadati</taxon>
        <taxon>Bacteroidota</taxon>
        <taxon>Flavobacteriia</taxon>
        <taxon>Flavobacteriales</taxon>
        <taxon>Flavobacteriaceae</taxon>
        <taxon>Tenacibaculum</taxon>
    </lineage>
</organism>
<dbReference type="Proteomes" id="UP000563906">
    <property type="component" value="Unassembled WGS sequence"/>
</dbReference>
<keyword evidence="3" id="KW-1185">Reference proteome</keyword>
<proteinExistence type="predicted"/>
<dbReference type="InterPro" id="IPR021440">
    <property type="entry name" value="DUF3089"/>
</dbReference>
<protein>
    <submittedName>
        <fullName evidence="2">DUF3089 domain-containing protein</fullName>
    </submittedName>
</protein>
<dbReference type="AlphaFoldDB" id="A0A839APA6"/>
<evidence type="ECO:0000256" key="1">
    <source>
        <dbReference type="SAM" id="SignalP"/>
    </source>
</evidence>
<sequence>MRARFLKIIILSLAFILLSNCKSTYKTQSFSSKKIPSQPNYELENSWAVLPTKYTNEFKKYASLKPDTLKADVFYVYPTLNTSKKDNRWNVPIDDVEQNKKVLAKAVLYQSSAFAETGKMYVPFYRQAHYRSFVKGYKKEGKEALKLAYSDVKNAFKVYLKKYNNKRPIILVGHSQGTRHAVQLVKDFFDEKPLAKKLIAAYIPGIRVKPNEFKSIKPMYSPNVTGGFVAWNTFKKGNTPKNKNWYNGSVTNNPISWDKKTTTELQQHKGFLYSNGKMYSQALKVQITDGLVWSTNPQFPLRFFMSFLKNYHAGDINLFWLDIKKNSLLRTQNWVDKNIK</sequence>
<evidence type="ECO:0000313" key="2">
    <source>
        <dbReference type="EMBL" id="MBA6156933.1"/>
    </source>
</evidence>
<gene>
    <name evidence="2" type="ORF">H3Z83_10430</name>
</gene>
<dbReference type="SUPFAM" id="SSF53474">
    <property type="entry name" value="alpha/beta-Hydrolases"/>
    <property type="match status" value="1"/>
</dbReference>
<evidence type="ECO:0000313" key="3">
    <source>
        <dbReference type="Proteomes" id="UP000563906"/>
    </source>
</evidence>